<evidence type="ECO:0000313" key="2">
    <source>
        <dbReference type="Proteomes" id="UP000314294"/>
    </source>
</evidence>
<accession>A0A4Z2FRI5</accession>
<keyword evidence="2" id="KW-1185">Reference proteome</keyword>
<comment type="caution">
    <text evidence="1">The sequence shown here is derived from an EMBL/GenBank/DDBJ whole genome shotgun (WGS) entry which is preliminary data.</text>
</comment>
<dbReference type="AlphaFoldDB" id="A0A4Z2FRI5"/>
<protein>
    <submittedName>
        <fullName evidence="1">Uncharacterized protein</fullName>
    </submittedName>
</protein>
<gene>
    <name evidence="1" type="ORF">EYF80_046328</name>
</gene>
<dbReference type="EMBL" id="SRLO01000963">
    <property type="protein sequence ID" value="TNN43470.1"/>
    <property type="molecule type" value="Genomic_DNA"/>
</dbReference>
<evidence type="ECO:0000313" key="1">
    <source>
        <dbReference type="EMBL" id="TNN43470.1"/>
    </source>
</evidence>
<organism evidence="1 2">
    <name type="scientific">Liparis tanakae</name>
    <name type="common">Tanaka's snailfish</name>
    <dbReference type="NCBI Taxonomy" id="230148"/>
    <lineage>
        <taxon>Eukaryota</taxon>
        <taxon>Metazoa</taxon>
        <taxon>Chordata</taxon>
        <taxon>Craniata</taxon>
        <taxon>Vertebrata</taxon>
        <taxon>Euteleostomi</taxon>
        <taxon>Actinopterygii</taxon>
        <taxon>Neopterygii</taxon>
        <taxon>Teleostei</taxon>
        <taxon>Neoteleostei</taxon>
        <taxon>Acanthomorphata</taxon>
        <taxon>Eupercaria</taxon>
        <taxon>Perciformes</taxon>
        <taxon>Cottioidei</taxon>
        <taxon>Cottales</taxon>
        <taxon>Liparidae</taxon>
        <taxon>Liparis</taxon>
    </lineage>
</organism>
<proteinExistence type="predicted"/>
<name>A0A4Z2FRI5_9TELE</name>
<reference evidence="1 2" key="1">
    <citation type="submission" date="2019-03" db="EMBL/GenBank/DDBJ databases">
        <title>First draft genome of Liparis tanakae, snailfish: a comprehensive survey of snailfish specific genes.</title>
        <authorList>
            <person name="Kim W."/>
            <person name="Song I."/>
            <person name="Jeong J.-H."/>
            <person name="Kim D."/>
            <person name="Kim S."/>
            <person name="Ryu S."/>
            <person name="Song J.Y."/>
            <person name="Lee S.K."/>
        </authorList>
    </citation>
    <scope>NUCLEOTIDE SEQUENCE [LARGE SCALE GENOMIC DNA]</scope>
    <source>
        <tissue evidence="1">Muscle</tissue>
    </source>
</reference>
<sequence>MKEEEEEEEERVDDGRGHSSGEFIVCVVLVKRQGVPGYNVLGYVGEAGHHTAAQGIADHVHATCLRPLIGRRVVALDVGVRGEAVVAPGDKDPIVEHSDAEVLAGSQHGRHLLPAVVGGVVRLCCVQARRAAGVAPFLSHRRDETPLVDLGPVALGRSELPEPVEASQGVDALAQHGDAQEAAALAHGGGLVPELRAQVEPADAVQTLPLVEAADGVEAPVEDGGAVEGAGLLVVVRQADPVVAADVVRLDHVGCIVAAPASDGQQDGVRQARAGEGVAELIERGLACPDMIHGVPDHGPALSVGIHELIGQHLELHVVDPAKDGLEGDALVAHVEVVSLEDGDELLQGQQRELFVASDGLEVTHHVAVGPALQFGAVDDVGEPKDADAVLLAEPLPEEVAAGLHDAQHAELVGRQQQLLHVVHRH</sequence>
<dbReference type="Proteomes" id="UP000314294">
    <property type="component" value="Unassembled WGS sequence"/>
</dbReference>